<name>A0A6V8PSX1_9ACTN</name>
<accession>A0A6V8PSX1</accession>
<evidence type="ECO:0000313" key="2">
    <source>
        <dbReference type="EMBL" id="GFP35705.1"/>
    </source>
</evidence>
<dbReference type="AlphaFoldDB" id="A0A6V8PSX1"/>
<feature type="compositionally biased region" description="Polar residues" evidence="1">
    <location>
        <begin position="88"/>
        <end position="98"/>
    </location>
</feature>
<evidence type="ECO:0000256" key="1">
    <source>
        <dbReference type="SAM" id="MobiDB-lite"/>
    </source>
</evidence>
<dbReference type="RefSeq" id="WP_176230235.1">
    <property type="nucleotide sequence ID" value="NZ_BLSB01000182.1"/>
</dbReference>
<reference evidence="2 3" key="1">
    <citation type="journal article" date="2020" name="Front. Microbiol.">
        <title>Single-cell genomics of novel Actinobacteria with the Wood-Ljungdahl pathway discovered in a serpentinizing system.</title>
        <authorList>
            <person name="Merino N."/>
            <person name="Kawai M."/>
            <person name="Boyd E.S."/>
            <person name="Colman D.R."/>
            <person name="McGlynn S.E."/>
            <person name="Nealson K.H."/>
            <person name="Kurokawa K."/>
            <person name="Hongoh Y."/>
        </authorList>
    </citation>
    <scope>NUCLEOTIDE SEQUENCE [LARGE SCALE GENOMIC DNA]</scope>
    <source>
        <strain evidence="2 3">S43</strain>
    </source>
</reference>
<feature type="region of interest" description="Disordered" evidence="1">
    <location>
        <begin position="75"/>
        <end position="98"/>
    </location>
</feature>
<comment type="caution">
    <text evidence="2">The sequence shown here is derived from an EMBL/GenBank/DDBJ whole genome shotgun (WGS) entry which is preliminary data.</text>
</comment>
<gene>
    <name evidence="2" type="ORF">HKBW3S43_01494</name>
</gene>
<dbReference type="Proteomes" id="UP000576480">
    <property type="component" value="Unassembled WGS sequence"/>
</dbReference>
<evidence type="ECO:0000313" key="3">
    <source>
        <dbReference type="Proteomes" id="UP000576480"/>
    </source>
</evidence>
<protein>
    <submittedName>
        <fullName evidence="2">Uncharacterized protein</fullName>
    </submittedName>
</protein>
<dbReference type="EMBL" id="BLSB01000182">
    <property type="protein sequence ID" value="GFP35705.1"/>
    <property type="molecule type" value="Genomic_DNA"/>
</dbReference>
<organism evidence="2 3">
    <name type="scientific">Candidatus Hakubella thermalkaliphila</name>
    <dbReference type="NCBI Taxonomy" id="2754717"/>
    <lineage>
        <taxon>Bacteria</taxon>
        <taxon>Bacillati</taxon>
        <taxon>Actinomycetota</taxon>
        <taxon>Actinomycetota incertae sedis</taxon>
        <taxon>Candidatus Hakubellales</taxon>
        <taxon>Candidatus Hakubellaceae</taxon>
        <taxon>Candidatus Hakubella</taxon>
    </lineage>
</organism>
<proteinExistence type="predicted"/>
<sequence>MKKPRITYFLISVITLTVFLAFGSYGVVLAQEETTEEAPPPEEIKLSTTYPVLRGPSGTTFEFKVAASYRGEGERTLDLSANAPEGWSASSQPSCEQP</sequence>